<sequence length="237" mass="26591">MAVHGHESPIPPLESFCLSPGSVSCFILPKKKSNHKKEPRYQWGENPIWVGRQEIQGTLKKFDPIERSLRVSWALVYVAIPEDRQANATLLQPYNLTQQDLEAYIYRIDNITQPPIVTLGMHPFDSVDTNIDFTQAKEEDAYAQPLFGYPFDVWQGSIVSGLTDRNFSESLNLTNTGVLSLHGALLGDSTLNWRIRASANNTCLVEDINTGCELHLDFTGRRPSLVKFAALLAVTFN</sequence>
<accession>G4TZK1</accession>
<name>G4TZK1_SERID</name>
<keyword evidence="2" id="KW-1185">Reference proteome</keyword>
<gene>
    <name evidence="1" type="ORF">PIIN_10732</name>
</gene>
<dbReference type="Proteomes" id="UP000007148">
    <property type="component" value="Unassembled WGS sequence"/>
</dbReference>
<dbReference type="OrthoDB" id="2923771at2759"/>
<organism evidence="1 2">
    <name type="scientific">Serendipita indica (strain DSM 11827)</name>
    <name type="common">Root endophyte fungus</name>
    <name type="synonym">Piriformospora indica</name>
    <dbReference type="NCBI Taxonomy" id="1109443"/>
    <lineage>
        <taxon>Eukaryota</taxon>
        <taxon>Fungi</taxon>
        <taxon>Dikarya</taxon>
        <taxon>Basidiomycota</taxon>
        <taxon>Agaricomycotina</taxon>
        <taxon>Agaricomycetes</taxon>
        <taxon>Sebacinales</taxon>
        <taxon>Serendipitaceae</taxon>
        <taxon>Serendipita</taxon>
    </lineage>
</organism>
<evidence type="ECO:0000313" key="2">
    <source>
        <dbReference type="Proteomes" id="UP000007148"/>
    </source>
</evidence>
<proteinExistence type="predicted"/>
<dbReference type="STRING" id="1109443.G4TZK1"/>
<dbReference type="InParanoid" id="G4TZK1"/>
<dbReference type="HOGENOM" id="CLU_1171024_0_0_1"/>
<dbReference type="EMBL" id="CAFZ01000965">
    <property type="protein sequence ID" value="CCA76744.1"/>
    <property type="molecule type" value="Genomic_DNA"/>
</dbReference>
<protein>
    <submittedName>
        <fullName evidence="1">Uncharacterized protein</fullName>
    </submittedName>
</protein>
<reference evidence="1 2" key="1">
    <citation type="journal article" date="2011" name="PLoS Pathog.">
        <title>Endophytic Life Strategies Decoded by Genome and Transcriptome Analyses of the Mutualistic Root Symbiont Piriformospora indica.</title>
        <authorList>
            <person name="Zuccaro A."/>
            <person name="Lahrmann U."/>
            <person name="Guldener U."/>
            <person name="Langen G."/>
            <person name="Pfiffi S."/>
            <person name="Biedenkopf D."/>
            <person name="Wong P."/>
            <person name="Samans B."/>
            <person name="Grimm C."/>
            <person name="Basiewicz M."/>
            <person name="Murat C."/>
            <person name="Martin F."/>
            <person name="Kogel K.H."/>
        </authorList>
    </citation>
    <scope>NUCLEOTIDE SEQUENCE [LARGE SCALE GENOMIC DNA]</scope>
    <source>
        <strain evidence="1 2">DSM 11827</strain>
    </source>
</reference>
<comment type="caution">
    <text evidence="1">The sequence shown here is derived from an EMBL/GenBank/DDBJ whole genome shotgun (WGS) entry which is preliminary data.</text>
</comment>
<dbReference type="AlphaFoldDB" id="G4TZK1"/>
<evidence type="ECO:0000313" key="1">
    <source>
        <dbReference type="EMBL" id="CCA76744.1"/>
    </source>
</evidence>